<protein>
    <submittedName>
        <fullName evidence="1">Uncharacterized protein</fullName>
    </submittedName>
</protein>
<dbReference type="AlphaFoldDB" id="I7MF88"/>
<dbReference type="EMBL" id="GG662639">
    <property type="protein sequence ID" value="EAR99500.2"/>
    <property type="molecule type" value="Genomic_DNA"/>
</dbReference>
<proteinExistence type="predicted"/>
<dbReference type="RefSeq" id="XP_001019745.2">
    <property type="nucleotide sequence ID" value="XM_001019745.2"/>
</dbReference>
<sequence length="426" mass="47968">MNFQQQEQQQQQQLQLVREQLINMTNIMQSKPEYFLQDAAHQKSLIQSIEDCFQIFPKGCAFLANQLIHMDIKTASQFSSTFLYKVTQACFNAENTSMGNNLNLLTLISKIVCEVPAIFSPVIKKGSFLSKMLSMDAECFGNDEQQFGKALLYVSKILKICGRASLQATHLMLAKQLIFTNFQIIEKDACLFTNYLGLLCTLHPEMSLQEILKYRIPSKLFNLFENAKSLPIPIQTGLAKLIVRYCPSNADLLKWLLAKAFFVNGGIAYQMTINAFSSKFLISEASIILEAIVSSSNPEINAYYLKIVDHLLSNAGNEISETLLLRWLCKFQLLNHIQSIYFSNIKQNNISEPVKGAILDFVSSVQLKCSNLNSIYGQSSNIISSKLNSIGFTAEIEANKHLLKKNLVQQQQQNNQTPVAVNNNSN</sequence>
<evidence type="ECO:0000313" key="2">
    <source>
        <dbReference type="Proteomes" id="UP000009168"/>
    </source>
</evidence>
<gene>
    <name evidence="1" type="ORF">TTHERM_00137630</name>
</gene>
<accession>I7MF88</accession>
<name>I7MF88_TETTS</name>
<keyword evidence="2" id="KW-1185">Reference proteome</keyword>
<evidence type="ECO:0000313" key="1">
    <source>
        <dbReference type="EMBL" id="EAR99500.2"/>
    </source>
</evidence>
<dbReference type="KEGG" id="tet:TTHERM_00137630"/>
<organism evidence="1 2">
    <name type="scientific">Tetrahymena thermophila (strain SB210)</name>
    <dbReference type="NCBI Taxonomy" id="312017"/>
    <lineage>
        <taxon>Eukaryota</taxon>
        <taxon>Sar</taxon>
        <taxon>Alveolata</taxon>
        <taxon>Ciliophora</taxon>
        <taxon>Intramacronucleata</taxon>
        <taxon>Oligohymenophorea</taxon>
        <taxon>Hymenostomatida</taxon>
        <taxon>Tetrahymenina</taxon>
        <taxon>Tetrahymenidae</taxon>
        <taxon>Tetrahymena</taxon>
    </lineage>
</organism>
<reference evidence="2" key="1">
    <citation type="journal article" date="2006" name="PLoS Biol.">
        <title>Macronuclear genome sequence of the ciliate Tetrahymena thermophila, a model eukaryote.</title>
        <authorList>
            <person name="Eisen J.A."/>
            <person name="Coyne R.S."/>
            <person name="Wu M."/>
            <person name="Wu D."/>
            <person name="Thiagarajan M."/>
            <person name="Wortman J.R."/>
            <person name="Badger J.H."/>
            <person name="Ren Q."/>
            <person name="Amedeo P."/>
            <person name="Jones K.M."/>
            <person name="Tallon L.J."/>
            <person name="Delcher A.L."/>
            <person name="Salzberg S.L."/>
            <person name="Silva J.C."/>
            <person name="Haas B.J."/>
            <person name="Majoros W.H."/>
            <person name="Farzad M."/>
            <person name="Carlton J.M."/>
            <person name="Smith R.K. Jr."/>
            <person name="Garg J."/>
            <person name="Pearlman R.E."/>
            <person name="Karrer K.M."/>
            <person name="Sun L."/>
            <person name="Manning G."/>
            <person name="Elde N.C."/>
            <person name="Turkewitz A.P."/>
            <person name="Asai D.J."/>
            <person name="Wilkes D.E."/>
            <person name="Wang Y."/>
            <person name="Cai H."/>
            <person name="Collins K."/>
            <person name="Stewart B.A."/>
            <person name="Lee S.R."/>
            <person name="Wilamowska K."/>
            <person name="Weinberg Z."/>
            <person name="Ruzzo W.L."/>
            <person name="Wloga D."/>
            <person name="Gaertig J."/>
            <person name="Frankel J."/>
            <person name="Tsao C.-C."/>
            <person name="Gorovsky M.A."/>
            <person name="Keeling P.J."/>
            <person name="Waller R.F."/>
            <person name="Patron N.J."/>
            <person name="Cherry J.M."/>
            <person name="Stover N.A."/>
            <person name="Krieger C.J."/>
            <person name="del Toro C."/>
            <person name="Ryder H.F."/>
            <person name="Williamson S.C."/>
            <person name="Barbeau R.A."/>
            <person name="Hamilton E.P."/>
            <person name="Orias E."/>
        </authorList>
    </citation>
    <scope>NUCLEOTIDE SEQUENCE [LARGE SCALE GENOMIC DNA]</scope>
    <source>
        <strain evidence="2">SB210</strain>
    </source>
</reference>
<dbReference type="InParanoid" id="I7MF88"/>
<dbReference type="GeneID" id="7843769"/>
<dbReference type="Proteomes" id="UP000009168">
    <property type="component" value="Unassembled WGS sequence"/>
</dbReference>